<dbReference type="Pfam" id="PF01266">
    <property type="entry name" value="DAO"/>
    <property type="match status" value="1"/>
</dbReference>
<evidence type="ECO:0000256" key="5">
    <source>
        <dbReference type="ARBA" id="ARBA00036066"/>
    </source>
</evidence>
<accession>A0A2N5S6Q0</accession>
<evidence type="ECO:0000259" key="10">
    <source>
        <dbReference type="Pfam" id="PF01266"/>
    </source>
</evidence>
<proteinExistence type="inferred from homology"/>
<feature type="region of interest" description="Disordered" evidence="9">
    <location>
        <begin position="480"/>
        <end position="508"/>
    </location>
</feature>
<protein>
    <recommendedName>
        <fullName evidence="8">L-2-hydroxyglutarate dehydrogenase, mitochondrial</fullName>
        <ecNumber evidence="7">1.1.99.2</ecNumber>
    </recommendedName>
</protein>
<dbReference type="EMBL" id="PGCJ01001205">
    <property type="protein sequence ID" value="PLW07731.1"/>
    <property type="molecule type" value="Genomic_DNA"/>
</dbReference>
<dbReference type="InterPro" id="IPR036188">
    <property type="entry name" value="FAD/NAD-bd_sf"/>
</dbReference>
<keyword evidence="13" id="KW-1185">Reference proteome</keyword>
<dbReference type="SUPFAM" id="SSF51905">
    <property type="entry name" value="FAD/NAD(P)-binding domain"/>
    <property type="match status" value="1"/>
</dbReference>
<sequence length="508" mass="56566">MAATTLSRLRHHFPFIPPEATVDHLVIGAGVVGLAVGRELIHKFRDRSTFVVERNHQPGQETSSRNSEVIHAGIYYPQDSLKTALCLRGRRLMYDYCRKYNVPHKKIGKLIIARTKDESDYLEKLYGKCQAMNADEGLRRAVMFGRMEGRDGDLAPLRMMDQAKTLVLEPDLSPAIRSSLFSAETGIVDSHAFITSLETSIDSSENGEIVYGTRVVRIDPAHDNSPGWVVQTQTNTDQPGDTGGERNSVLARCLVNCAGLNAHNIYNHVLYPTARRLQLGFCKGSYYSYGSAEGVSSVQHLIYPTPTQQKCTGDSFAGLGTHLTLDMNRKIKFGPDVEWLNTQMIQAHITRESGLHAKDDPRVSQEEVQDFWSTLLLPNDQRLESTYSFVKSYLPGVDRDHFSPDYSGIRPKLRTMDAEQNEENATVLRSGRRGEQGEVSLDDFQISQPDRGMINLLGIESPGLTSSLAIAEQVARMVQEDSGMAPRTSKPSSRQDRVSAPGHLNDWA</sequence>
<keyword evidence="4" id="KW-0560">Oxidoreductase</keyword>
<comment type="catalytic activity">
    <reaction evidence="5">
        <text>(S)-2-hydroxyglutarate + A = 2-oxoglutarate + AH2</text>
        <dbReference type="Rhea" id="RHEA:21252"/>
        <dbReference type="ChEBI" id="CHEBI:13193"/>
        <dbReference type="ChEBI" id="CHEBI:16782"/>
        <dbReference type="ChEBI" id="CHEBI:16810"/>
        <dbReference type="ChEBI" id="CHEBI:17499"/>
        <dbReference type="EC" id="1.1.99.2"/>
    </reaction>
</comment>
<evidence type="ECO:0000256" key="2">
    <source>
        <dbReference type="ARBA" id="ARBA00022630"/>
    </source>
</evidence>
<evidence type="ECO:0000313" key="13">
    <source>
        <dbReference type="Proteomes" id="UP000235388"/>
    </source>
</evidence>
<feature type="domain" description="FAD dependent oxidoreductase" evidence="10">
    <location>
        <begin position="23"/>
        <end position="477"/>
    </location>
</feature>
<evidence type="ECO:0000256" key="3">
    <source>
        <dbReference type="ARBA" id="ARBA00022827"/>
    </source>
</evidence>
<evidence type="ECO:0000313" key="14">
    <source>
        <dbReference type="Proteomes" id="UP000235392"/>
    </source>
</evidence>
<keyword evidence="2" id="KW-0285">Flavoprotein</keyword>
<dbReference type="STRING" id="200324.A0A2N5S6Q0"/>
<dbReference type="PANTHER" id="PTHR43104:SF4">
    <property type="entry name" value="L-2-HYDROXYGLUTARATE DEHYDROGENASE, MITOCHONDRIAL"/>
    <property type="match status" value="1"/>
</dbReference>
<dbReference type="EMBL" id="PGCI01001038">
    <property type="protein sequence ID" value="PLW08910.1"/>
    <property type="molecule type" value="Genomic_DNA"/>
</dbReference>
<organism evidence="12 14">
    <name type="scientific">Puccinia coronata f. sp. avenae</name>
    <dbReference type="NCBI Taxonomy" id="200324"/>
    <lineage>
        <taxon>Eukaryota</taxon>
        <taxon>Fungi</taxon>
        <taxon>Dikarya</taxon>
        <taxon>Basidiomycota</taxon>
        <taxon>Pucciniomycotina</taxon>
        <taxon>Pucciniomycetes</taxon>
        <taxon>Pucciniales</taxon>
        <taxon>Pucciniaceae</taxon>
        <taxon>Puccinia</taxon>
    </lineage>
</organism>
<evidence type="ECO:0000313" key="12">
    <source>
        <dbReference type="EMBL" id="PLW08910.1"/>
    </source>
</evidence>
<keyword evidence="3" id="KW-0274">FAD</keyword>
<dbReference type="Proteomes" id="UP000235392">
    <property type="component" value="Unassembled WGS sequence"/>
</dbReference>
<evidence type="ECO:0000256" key="8">
    <source>
        <dbReference type="ARBA" id="ARBA00041137"/>
    </source>
</evidence>
<dbReference type="Gene3D" id="3.50.50.60">
    <property type="entry name" value="FAD/NAD(P)-binding domain"/>
    <property type="match status" value="1"/>
</dbReference>
<comment type="caution">
    <text evidence="12">The sequence shown here is derived from an EMBL/GenBank/DDBJ whole genome shotgun (WGS) entry which is preliminary data.</text>
</comment>
<dbReference type="GO" id="GO:0047545">
    <property type="term" value="F:(S)-2-hydroxyglutarate dehydrogenase activity"/>
    <property type="evidence" value="ECO:0007669"/>
    <property type="project" value="UniProtKB-EC"/>
</dbReference>
<reference evidence="13 14" key="1">
    <citation type="submission" date="2017-11" db="EMBL/GenBank/DDBJ databases">
        <title>De novo assembly and phasing of dikaryotic genomes from two isolates of Puccinia coronata f. sp. avenae, the causal agent of oat crown rust.</title>
        <authorList>
            <person name="Miller M.E."/>
            <person name="Zhang Y."/>
            <person name="Omidvar V."/>
            <person name="Sperschneider J."/>
            <person name="Schwessinger B."/>
            <person name="Raley C."/>
            <person name="Palmer J.M."/>
            <person name="Garnica D."/>
            <person name="Upadhyaya N."/>
            <person name="Rathjen J."/>
            <person name="Taylor J.M."/>
            <person name="Park R.F."/>
            <person name="Dodds P.N."/>
            <person name="Hirsch C.D."/>
            <person name="Kianian S.F."/>
            <person name="Figueroa M."/>
        </authorList>
    </citation>
    <scope>NUCLEOTIDE SEQUENCE [LARGE SCALE GENOMIC DNA]</scope>
    <source>
        <strain evidence="11">12NC29</strain>
        <strain evidence="12">12SD80</strain>
    </source>
</reference>
<evidence type="ECO:0000256" key="7">
    <source>
        <dbReference type="ARBA" id="ARBA00038878"/>
    </source>
</evidence>
<dbReference type="EC" id="1.1.99.2" evidence="7"/>
<comment type="similarity">
    <text evidence="6">Belongs to the L2HGDH family.</text>
</comment>
<evidence type="ECO:0000256" key="6">
    <source>
        <dbReference type="ARBA" id="ARBA00037941"/>
    </source>
</evidence>
<comment type="cofactor">
    <cofactor evidence="1">
        <name>FAD</name>
        <dbReference type="ChEBI" id="CHEBI:57692"/>
    </cofactor>
</comment>
<evidence type="ECO:0000256" key="9">
    <source>
        <dbReference type="SAM" id="MobiDB-lite"/>
    </source>
</evidence>
<dbReference type="Proteomes" id="UP000235388">
    <property type="component" value="Unassembled WGS sequence"/>
</dbReference>
<dbReference type="OrthoDB" id="498204at2759"/>
<evidence type="ECO:0000313" key="11">
    <source>
        <dbReference type="EMBL" id="PLW07731.1"/>
    </source>
</evidence>
<dbReference type="InterPro" id="IPR006076">
    <property type="entry name" value="FAD-dep_OxRdtase"/>
</dbReference>
<evidence type="ECO:0000256" key="4">
    <source>
        <dbReference type="ARBA" id="ARBA00023002"/>
    </source>
</evidence>
<dbReference type="PANTHER" id="PTHR43104">
    <property type="entry name" value="L-2-HYDROXYGLUTARATE DEHYDROGENASE, MITOCHONDRIAL"/>
    <property type="match status" value="1"/>
</dbReference>
<gene>
    <name evidence="11" type="ORF">PCANC_25368</name>
    <name evidence="12" type="ORF">PCASD_22289</name>
</gene>
<dbReference type="Gene3D" id="3.30.9.10">
    <property type="entry name" value="D-Amino Acid Oxidase, subunit A, domain 2"/>
    <property type="match status" value="1"/>
</dbReference>
<name>A0A2N5S6Q0_9BASI</name>
<dbReference type="AlphaFoldDB" id="A0A2N5S6Q0"/>
<evidence type="ECO:0000256" key="1">
    <source>
        <dbReference type="ARBA" id="ARBA00001974"/>
    </source>
</evidence>